<dbReference type="Proteomes" id="UP000015100">
    <property type="component" value="Unassembled WGS sequence"/>
</dbReference>
<gene>
    <name evidence="2" type="ORF">H072_11339</name>
</gene>
<reference evidence="3" key="2">
    <citation type="submission" date="2013-04" db="EMBL/GenBank/DDBJ databases">
        <title>Genomic mechanisms accounting for the adaptation to parasitism in nematode-trapping fungi.</title>
        <authorList>
            <person name="Ahren D.G."/>
        </authorList>
    </citation>
    <scope>NUCLEOTIDE SEQUENCE [LARGE SCALE GENOMIC DNA]</scope>
    <source>
        <strain evidence="3">CBS 200.50</strain>
    </source>
</reference>
<name>S7ZXZ7_DACHA</name>
<proteinExistence type="predicted"/>
<dbReference type="EMBL" id="AQGS01001196">
    <property type="protein sequence ID" value="EPS35304.1"/>
    <property type="molecule type" value="Genomic_DNA"/>
</dbReference>
<accession>S7ZXZ7</accession>
<feature type="region of interest" description="Disordered" evidence="1">
    <location>
        <begin position="1"/>
        <end position="20"/>
    </location>
</feature>
<dbReference type="AlphaFoldDB" id="S7ZXZ7"/>
<reference evidence="2 3" key="1">
    <citation type="journal article" date="2013" name="PLoS Genet.">
        <title>Genomic mechanisms accounting for the adaptation to parasitism in nematode-trapping fungi.</title>
        <authorList>
            <person name="Meerupati T."/>
            <person name="Andersson K.M."/>
            <person name="Friman E."/>
            <person name="Kumar D."/>
            <person name="Tunlid A."/>
            <person name="Ahren D."/>
        </authorList>
    </citation>
    <scope>NUCLEOTIDE SEQUENCE [LARGE SCALE GENOMIC DNA]</scope>
    <source>
        <strain evidence="2 3">CBS 200.50</strain>
    </source>
</reference>
<comment type="caution">
    <text evidence="2">The sequence shown here is derived from an EMBL/GenBank/DDBJ whole genome shotgun (WGS) entry which is preliminary data.</text>
</comment>
<evidence type="ECO:0000256" key="1">
    <source>
        <dbReference type="SAM" id="MobiDB-lite"/>
    </source>
</evidence>
<sequence length="128" mass="14677">MKGGETLGHPESNSDDVGQNYLGLRNKKSDTHAIIYCKYDNGSHPIHIDAKTSMTRDVYYKVEDKYKVSWENQDVKAGTYIDNWSDINAFTFDAHDGSAYLSHGYYDQTAMWFVYETDPSGHYPEFAK</sequence>
<keyword evidence="3" id="KW-1185">Reference proteome</keyword>
<evidence type="ECO:0000313" key="3">
    <source>
        <dbReference type="Proteomes" id="UP000015100"/>
    </source>
</evidence>
<organism evidence="2 3">
    <name type="scientific">Dactylellina haptotyla (strain CBS 200.50)</name>
    <name type="common">Nematode-trapping fungus</name>
    <name type="synonym">Monacrosporium haptotylum</name>
    <dbReference type="NCBI Taxonomy" id="1284197"/>
    <lineage>
        <taxon>Eukaryota</taxon>
        <taxon>Fungi</taxon>
        <taxon>Dikarya</taxon>
        <taxon>Ascomycota</taxon>
        <taxon>Pezizomycotina</taxon>
        <taxon>Orbiliomycetes</taxon>
        <taxon>Orbiliales</taxon>
        <taxon>Orbiliaceae</taxon>
        <taxon>Dactylellina</taxon>
    </lineage>
</organism>
<protein>
    <submittedName>
        <fullName evidence="2">Uncharacterized protein</fullName>
    </submittedName>
</protein>
<dbReference type="HOGENOM" id="CLU_1959505_0_0_1"/>
<evidence type="ECO:0000313" key="2">
    <source>
        <dbReference type="EMBL" id="EPS35304.1"/>
    </source>
</evidence>